<dbReference type="GO" id="GO:0008061">
    <property type="term" value="F:chitin binding"/>
    <property type="evidence" value="ECO:0007669"/>
    <property type="project" value="InterPro"/>
</dbReference>
<evidence type="ECO:0000256" key="1">
    <source>
        <dbReference type="ARBA" id="ARBA00022801"/>
    </source>
</evidence>
<reference evidence="5 6" key="1">
    <citation type="submission" date="2014-09" db="EMBL/GenBank/DDBJ databases">
        <authorList>
            <person name="Ellenberger Sabrina"/>
        </authorList>
    </citation>
    <scope>NUCLEOTIDE SEQUENCE [LARGE SCALE GENOMIC DNA]</scope>
    <source>
        <strain evidence="5 6">CBS 412.66</strain>
    </source>
</reference>
<dbReference type="Gene3D" id="3.10.50.10">
    <property type="match status" value="1"/>
</dbReference>
<dbReference type="InterPro" id="IPR017853">
    <property type="entry name" value="GH"/>
</dbReference>
<evidence type="ECO:0000259" key="4">
    <source>
        <dbReference type="PROSITE" id="PS51910"/>
    </source>
</evidence>
<dbReference type="STRING" id="35722.A0A0B7N691"/>
<dbReference type="Proteomes" id="UP000054107">
    <property type="component" value="Unassembled WGS sequence"/>
</dbReference>
<dbReference type="InterPro" id="IPR001223">
    <property type="entry name" value="Glyco_hydro18_cat"/>
</dbReference>
<dbReference type="SMART" id="SM00495">
    <property type="entry name" value="ChtBD3"/>
    <property type="match status" value="1"/>
</dbReference>
<evidence type="ECO:0000256" key="3">
    <source>
        <dbReference type="SAM" id="SignalP"/>
    </source>
</evidence>
<dbReference type="InterPro" id="IPR003610">
    <property type="entry name" value="CBM5/12"/>
</dbReference>
<dbReference type="InterPro" id="IPR029070">
    <property type="entry name" value="Chitinase_insertion_sf"/>
</dbReference>
<dbReference type="PANTHER" id="PTHR11177">
    <property type="entry name" value="CHITINASE"/>
    <property type="match status" value="1"/>
</dbReference>
<dbReference type="OrthoDB" id="76388at2759"/>
<accession>A0A0B7N691</accession>
<dbReference type="SUPFAM" id="SSF54556">
    <property type="entry name" value="Chitinase insertion domain"/>
    <property type="match status" value="1"/>
</dbReference>
<proteinExistence type="predicted"/>
<dbReference type="GO" id="GO:0005576">
    <property type="term" value="C:extracellular region"/>
    <property type="evidence" value="ECO:0007669"/>
    <property type="project" value="InterPro"/>
</dbReference>
<dbReference type="InterPro" id="IPR011583">
    <property type="entry name" value="Chitinase_II/V-like_cat"/>
</dbReference>
<dbReference type="SUPFAM" id="SSF51445">
    <property type="entry name" value="(Trans)glycosidases"/>
    <property type="match status" value="1"/>
</dbReference>
<keyword evidence="6" id="KW-1185">Reference proteome</keyword>
<keyword evidence="3" id="KW-0732">Signal</keyword>
<evidence type="ECO:0000256" key="2">
    <source>
        <dbReference type="ARBA" id="ARBA00023277"/>
    </source>
</evidence>
<organism evidence="5 6">
    <name type="scientific">Parasitella parasitica</name>
    <dbReference type="NCBI Taxonomy" id="35722"/>
    <lineage>
        <taxon>Eukaryota</taxon>
        <taxon>Fungi</taxon>
        <taxon>Fungi incertae sedis</taxon>
        <taxon>Mucoromycota</taxon>
        <taxon>Mucoromycotina</taxon>
        <taxon>Mucoromycetes</taxon>
        <taxon>Mucorales</taxon>
        <taxon>Mucorineae</taxon>
        <taxon>Mucoraceae</taxon>
        <taxon>Parasitella</taxon>
    </lineage>
</organism>
<feature type="signal peptide" evidence="3">
    <location>
        <begin position="1"/>
        <end position="23"/>
    </location>
</feature>
<dbReference type="EMBL" id="LN724412">
    <property type="protein sequence ID" value="CEP10584.1"/>
    <property type="molecule type" value="Genomic_DNA"/>
</dbReference>
<dbReference type="SMART" id="SM00636">
    <property type="entry name" value="Glyco_18"/>
    <property type="match status" value="1"/>
</dbReference>
<dbReference type="Gene3D" id="3.20.20.80">
    <property type="entry name" value="Glycosidases"/>
    <property type="match status" value="1"/>
</dbReference>
<dbReference type="GO" id="GO:0006032">
    <property type="term" value="P:chitin catabolic process"/>
    <property type="evidence" value="ECO:0007669"/>
    <property type="project" value="TreeGrafter"/>
</dbReference>
<dbReference type="Gene3D" id="2.10.10.20">
    <property type="entry name" value="Carbohydrate-binding module superfamily 5/12"/>
    <property type="match status" value="1"/>
</dbReference>
<dbReference type="Pfam" id="PF02839">
    <property type="entry name" value="CBM_5_12"/>
    <property type="match status" value="1"/>
</dbReference>
<dbReference type="CDD" id="cd12215">
    <property type="entry name" value="ChiC_BD"/>
    <property type="match status" value="1"/>
</dbReference>
<dbReference type="InterPro" id="IPR050314">
    <property type="entry name" value="Glycosyl_Hydrlase_18"/>
</dbReference>
<gene>
    <name evidence="5" type="primary">PARPA_04300.1 scaffold 12477</name>
</gene>
<dbReference type="InterPro" id="IPR036573">
    <property type="entry name" value="CBM_sf_5/12"/>
</dbReference>
<dbReference type="SUPFAM" id="SSF51055">
    <property type="entry name" value="Carbohydrate binding domain"/>
    <property type="match status" value="1"/>
</dbReference>
<dbReference type="Pfam" id="PF00704">
    <property type="entry name" value="Glyco_hydro_18"/>
    <property type="match status" value="2"/>
</dbReference>
<keyword evidence="2" id="KW-0119">Carbohydrate metabolism</keyword>
<dbReference type="GO" id="GO:0030246">
    <property type="term" value="F:carbohydrate binding"/>
    <property type="evidence" value="ECO:0007669"/>
    <property type="project" value="InterPro"/>
</dbReference>
<name>A0A0B7N691_9FUNG</name>
<dbReference type="PROSITE" id="PS51910">
    <property type="entry name" value="GH18_2"/>
    <property type="match status" value="1"/>
</dbReference>
<dbReference type="PANTHER" id="PTHR11177:SF392">
    <property type="entry name" value="HAP41P"/>
    <property type="match status" value="1"/>
</dbReference>
<keyword evidence="1" id="KW-0378">Hydrolase</keyword>
<sequence>MKFNTFFVTVAAAAFFLLDSSSATPTGLTTRATNNKVIVGYFPNWLYGRYTPANIDFSKYTHIVSINFATSSPSIKPLTRRDNCAQYYAFAIQNTDTTPIWADSGLFDEYVQYGFPKLVSLAHAAGTKVMVSVGGWSGSTHFSPMAASASNRAAWIQWNVDFISKYGTDGVDIGELNFICNHIPMTLIIKLDWEYPTAKGPGCNAVDDNDVENLNTLVKELRTALNSKFSSNYKEITMAVHISPFGGSTDVTDVSGFVPYVDRFHVMTFDVNGAWNSTSGPNAPFHSQPGYGYPYGFAEGIELWHAAGVPYNKLAGGIPFYGRAQTLNVSNDPNTQYNPAVSPTPPKGDSFDGSWTNQYCSKDTSDASGIWRWTNMRSQGLLSSPTTAASPWIRHFDNITQTPWLYNPKDKTFISYDDPTSLGVKTNFALSKDIAGLFCWSVEQDNGELLDAIAPMIAGNSKPTPINSGTASSAGVLTPTASASYGTASPVPTSGAGCGSASPWDVSTVYNSGNSVSYKGSLYKAQWWTQGEIPGSSTWGSWKLVKAC</sequence>
<evidence type="ECO:0000313" key="5">
    <source>
        <dbReference type="EMBL" id="CEP10584.1"/>
    </source>
</evidence>
<protein>
    <recommendedName>
        <fullName evidence="4">GH18 domain-containing protein</fullName>
    </recommendedName>
</protein>
<dbReference type="AlphaFoldDB" id="A0A0B7N691"/>
<evidence type="ECO:0000313" key="6">
    <source>
        <dbReference type="Proteomes" id="UP000054107"/>
    </source>
</evidence>
<feature type="domain" description="GH18" evidence="4">
    <location>
        <begin position="36"/>
        <end position="460"/>
    </location>
</feature>
<dbReference type="GO" id="GO:0005975">
    <property type="term" value="P:carbohydrate metabolic process"/>
    <property type="evidence" value="ECO:0007669"/>
    <property type="project" value="InterPro"/>
</dbReference>
<dbReference type="GO" id="GO:0004568">
    <property type="term" value="F:chitinase activity"/>
    <property type="evidence" value="ECO:0007669"/>
    <property type="project" value="TreeGrafter"/>
</dbReference>
<feature type="chain" id="PRO_5002121188" description="GH18 domain-containing protein" evidence="3">
    <location>
        <begin position="24"/>
        <end position="548"/>
    </location>
</feature>